<sequence length="155" mass="17862">MKFLFRFISGRHRGTPLYHAAKRGPLNTSSLISNLFKLSANLLVMNDDCQTPLDVARVKGNVNVVKATECFLKIIYVYSLVGCGSFTGQDLLKCLFLSSFQEKCGYYFGWLFYQLVPEIIQNLSSWSLPYILHCRMLRYLKMSKAVRMQNKNLKK</sequence>
<dbReference type="SUPFAM" id="SSF48403">
    <property type="entry name" value="Ankyrin repeat"/>
    <property type="match status" value="1"/>
</dbReference>
<reference evidence="1 2" key="1">
    <citation type="submission" date="2019-06" db="EMBL/GenBank/DDBJ databases">
        <title>WGS assembly of Gossypium darwinii.</title>
        <authorList>
            <person name="Chen Z.J."/>
            <person name="Sreedasyam A."/>
            <person name="Ando A."/>
            <person name="Song Q."/>
            <person name="De L."/>
            <person name="Hulse-Kemp A."/>
            <person name="Ding M."/>
            <person name="Ye W."/>
            <person name="Kirkbride R."/>
            <person name="Jenkins J."/>
            <person name="Plott C."/>
            <person name="Lovell J."/>
            <person name="Lin Y.-M."/>
            <person name="Vaughn R."/>
            <person name="Liu B."/>
            <person name="Li W."/>
            <person name="Simpson S."/>
            <person name="Scheffler B."/>
            <person name="Saski C."/>
            <person name="Grover C."/>
            <person name="Hu G."/>
            <person name="Conover J."/>
            <person name="Carlson J."/>
            <person name="Shu S."/>
            <person name="Boston L."/>
            <person name="Williams M."/>
            <person name="Peterson D."/>
            <person name="Mcgee K."/>
            <person name="Jones D."/>
            <person name="Wendel J."/>
            <person name="Stelly D."/>
            <person name="Grimwood J."/>
            <person name="Schmutz J."/>
        </authorList>
    </citation>
    <scope>NUCLEOTIDE SEQUENCE [LARGE SCALE GENOMIC DNA]</scope>
    <source>
        <strain evidence="1">1808015.09</strain>
    </source>
</reference>
<organism evidence="1 2">
    <name type="scientific">Gossypium darwinii</name>
    <name type="common">Darwin's cotton</name>
    <name type="synonym">Gossypium barbadense var. darwinii</name>
    <dbReference type="NCBI Taxonomy" id="34276"/>
    <lineage>
        <taxon>Eukaryota</taxon>
        <taxon>Viridiplantae</taxon>
        <taxon>Streptophyta</taxon>
        <taxon>Embryophyta</taxon>
        <taxon>Tracheophyta</taxon>
        <taxon>Spermatophyta</taxon>
        <taxon>Magnoliopsida</taxon>
        <taxon>eudicotyledons</taxon>
        <taxon>Gunneridae</taxon>
        <taxon>Pentapetalae</taxon>
        <taxon>rosids</taxon>
        <taxon>malvids</taxon>
        <taxon>Malvales</taxon>
        <taxon>Malvaceae</taxon>
        <taxon>Malvoideae</taxon>
        <taxon>Gossypium</taxon>
    </lineage>
</organism>
<name>A0A5D2G8K1_GOSDA</name>
<gene>
    <name evidence="1" type="ORF">ES288_A06G162100v1</name>
</gene>
<dbReference type="Gene3D" id="1.25.40.20">
    <property type="entry name" value="Ankyrin repeat-containing domain"/>
    <property type="match status" value="1"/>
</dbReference>
<evidence type="ECO:0000313" key="1">
    <source>
        <dbReference type="EMBL" id="TYH13726.1"/>
    </source>
</evidence>
<evidence type="ECO:0000313" key="2">
    <source>
        <dbReference type="Proteomes" id="UP000323506"/>
    </source>
</evidence>
<dbReference type="InterPro" id="IPR036770">
    <property type="entry name" value="Ankyrin_rpt-contain_sf"/>
</dbReference>
<accession>A0A5D2G8K1</accession>
<proteinExistence type="predicted"/>
<dbReference type="EMBL" id="CM017693">
    <property type="protein sequence ID" value="TYH13726.1"/>
    <property type="molecule type" value="Genomic_DNA"/>
</dbReference>
<dbReference type="AlphaFoldDB" id="A0A5D2G8K1"/>
<keyword evidence="2" id="KW-1185">Reference proteome</keyword>
<dbReference type="Proteomes" id="UP000323506">
    <property type="component" value="Chromosome A06"/>
</dbReference>
<protein>
    <submittedName>
        <fullName evidence="1">Uncharacterized protein</fullName>
    </submittedName>
</protein>